<keyword evidence="2" id="KW-0732">Signal</keyword>
<gene>
    <name evidence="3" type="ORF">ACOF00016_LOCUS9556</name>
</gene>
<dbReference type="AlphaFoldDB" id="A0A7S3L768"/>
<evidence type="ECO:0008006" key="4">
    <source>
        <dbReference type="Google" id="ProtNLM"/>
    </source>
</evidence>
<evidence type="ECO:0000256" key="2">
    <source>
        <dbReference type="SAM" id="SignalP"/>
    </source>
</evidence>
<reference evidence="3" key="1">
    <citation type="submission" date="2021-01" db="EMBL/GenBank/DDBJ databases">
        <authorList>
            <person name="Corre E."/>
            <person name="Pelletier E."/>
            <person name="Niang G."/>
            <person name="Scheremetjew M."/>
            <person name="Finn R."/>
            <person name="Kale V."/>
            <person name="Holt S."/>
            <person name="Cochrane G."/>
            <person name="Meng A."/>
            <person name="Brown T."/>
            <person name="Cohen L."/>
        </authorList>
    </citation>
    <scope>NUCLEOTIDE SEQUENCE</scope>
    <source>
        <strain evidence="3">CCMP127</strain>
    </source>
</reference>
<feature type="chain" id="PRO_5030540962" description="DOMON domain-containing protein" evidence="2">
    <location>
        <begin position="22"/>
        <end position="253"/>
    </location>
</feature>
<dbReference type="EMBL" id="HBIM01011547">
    <property type="protein sequence ID" value="CAE0412288.1"/>
    <property type="molecule type" value="Transcribed_RNA"/>
</dbReference>
<proteinExistence type="predicted"/>
<evidence type="ECO:0000313" key="3">
    <source>
        <dbReference type="EMBL" id="CAE0412288.1"/>
    </source>
</evidence>
<sequence length="253" mass="27748">MHVFFNLALLWMLLLVETVGADILKADIFSESHHGLDRRALGIDMSKRKKKDPFSESKKSMGMMMMGKKKSVFATESPTEEEHTTEAPTYRKQVRNNSGMMMMKSKKTKSQKVTSVRSMGMMGMSRGAKSKSASTKGKSGKDVQEVQAPTAVFEVYNSCQTDGGCIGVGVYDELEYCEWTVSADASLSVTFFDVENGWDFLFVGELEPFTGTGINITNVDGVILNNLTVTAGDVIRFQSDSVGSATGFEICLT</sequence>
<feature type="signal peptide" evidence="2">
    <location>
        <begin position="1"/>
        <end position="21"/>
    </location>
</feature>
<evidence type="ECO:0000256" key="1">
    <source>
        <dbReference type="SAM" id="MobiDB-lite"/>
    </source>
</evidence>
<feature type="region of interest" description="Disordered" evidence="1">
    <location>
        <begin position="124"/>
        <end position="143"/>
    </location>
</feature>
<protein>
    <recommendedName>
        <fullName evidence="4">DOMON domain-containing protein</fullName>
    </recommendedName>
</protein>
<feature type="compositionally biased region" description="Low complexity" evidence="1">
    <location>
        <begin position="124"/>
        <end position="137"/>
    </location>
</feature>
<accession>A0A7S3L768</accession>
<name>A0A7S3L768_9STRA</name>
<organism evidence="3">
    <name type="scientific">Amphora coffeiformis</name>
    <dbReference type="NCBI Taxonomy" id="265554"/>
    <lineage>
        <taxon>Eukaryota</taxon>
        <taxon>Sar</taxon>
        <taxon>Stramenopiles</taxon>
        <taxon>Ochrophyta</taxon>
        <taxon>Bacillariophyta</taxon>
        <taxon>Bacillariophyceae</taxon>
        <taxon>Bacillariophycidae</taxon>
        <taxon>Thalassiophysales</taxon>
        <taxon>Catenulaceae</taxon>
        <taxon>Amphora</taxon>
    </lineage>
</organism>